<dbReference type="OrthoDB" id="9766796at2"/>
<reference evidence="9 10" key="1">
    <citation type="submission" date="2016-09" db="EMBL/GenBank/DDBJ databases">
        <authorList>
            <person name="Laine KS P."/>
        </authorList>
    </citation>
    <scope>NUCLEOTIDE SEQUENCE [LARGE SCALE GENOMIC DNA]</scope>
    <source>
        <strain evidence="9">PFRJS-23</strain>
    </source>
</reference>
<evidence type="ECO:0000313" key="9">
    <source>
        <dbReference type="EMBL" id="SCQ76328.1"/>
    </source>
</evidence>
<dbReference type="Gene3D" id="3.50.50.60">
    <property type="entry name" value="FAD/NAD(P)-binding domain"/>
    <property type="match status" value="1"/>
</dbReference>
<sequence>MIRVASSDVKAALRQQAGAGPLRLERSEALARLGSERFDILIIGGGITGAYAAFDAALRGHKVALVEKGDFASGTSSKSSKMIHGGLRYLQQANVRLVAHSLLERQRLRNNASFLVQRLPFIFPVMMRHGVFDRRLSLGFSAALSAYDVLGGYREGVLHRKLSRDELLVHAPTLKPEQLINGFLFYDARADDARLSLAVARSAAALGAAIANYTRATRITRDTGRVSGAVVEADGQEIVVRASVVVMATGSWLRDWDGTAPGTDAPTIRPAKGVHIALPWLKIRNTSSLTFQVPGQKTPATITRWGDSVLVGTTDTEYTGDLDHVGCTADDADVLLHAVTSSFDTDVSAADIQGSIAGTRPLVARSNAKNTAEIPRSSEVRTDPDGLVSILGGKLTIGRHMGMQGIDAAEKVLGVQRRCRTADTPILGAAGYDEASFTASGGWEDHLAERYGTESRFVSQIMADDPAMREPIVAGQPYLAAEVVYAARHEMAHTVDDVLARRTRLRLFARDASDGAARRVAGLMAPELGWTPQQVDHQVAAYHEAIQTERQLLTTNTEAQA</sequence>
<proteinExistence type="inferred from homology"/>
<gene>
    <name evidence="9" type="ORF">PFR_JS23_606</name>
</gene>
<name>A0A0A8PUP6_9ACTN</name>
<dbReference type="InterPro" id="IPR000447">
    <property type="entry name" value="G3P_DH_FAD-dep"/>
</dbReference>
<dbReference type="RefSeq" id="WP_036942833.1">
    <property type="nucleotide sequence ID" value="NZ_CCYQ01000008.1"/>
</dbReference>
<evidence type="ECO:0000259" key="7">
    <source>
        <dbReference type="Pfam" id="PF01266"/>
    </source>
</evidence>
<dbReference type="AlphaFoldDB" id="A0A0A8PUP6"/>
<comment type="similarity">
    <text evidence="2">Belongs to the FAD-dependent glycerol-3-phosphate dehydrogenase family.</text>
</comment>
<feature type="domain" description="FAD dependent oxidoreductase" evidence="7">
    <location>
        <begin position="39"/>
        <end position="364"/>
    </location>
</feature>
<dbReference type="Proteomes" id="UP000250080">
    <property type="component" value="Chromosome I"/>
</dbReference>
<dbReference type="SUPFAM" id="SSF51905">
    <property type="entry name" value="FAD/NAD(P)-binding domain"/>
    <property type="match status" value="1"/>
</dbReference>
<organism evidence="9 10">
    <name type="scientific">Propionibacterium freudenreichii</name>
    <dbReference type="NCBI Taxonomy" id="1744"/>
    <lineage>
        <taxon>Bacteria</taxon>
        <taxon>Bacillati</taxon>
        <taxon>Actinomycetota</taxon>
        <taxon>Actinomycetes</taxon>
        <taxon>Propionibacteriales</taxon>
        <taxon>Propionibacteriaceae</taxon>
        <taxon>Propionibacterium</taxon>
    </lineage>
</organism>
<evidence type="ECO:0000256" key="3">
    <source>
        <dbReference type="ARBA" id="ARBA00022630"/>
    </source>
</evidence>
<dbReference type="Pfam" id="PF01266">
    <property type="entry name" value="DAO"/>
    <property type="match status" value="1"/>
</dbReference>
<dbReference type="GO" id="GO:0006071">
    <property type="term" value="P:glycerol metabolic process"/>
    <property type="evidence" value="ECO:0007669"/>
    <property type="project" value="UniProtKB-KW"/>
</dbReference>
<evidence type="ECO:0000256" key="6">
    <source>
        <dbReference type="ARBA" id="ARBA00023002"/>
    </source>
</evidence>
<dbReference type="InterPro" id="IPR036188">
    <property type="entry name" value="FAD/NAD-bd_sf"/>
</dbReference>
<evidence type="ECO:0000313" key="10">
    <source>
        <dbReference type="Proteomes" id="UP000250080"/>
    </source>
</evidence>
<feature type="domain" description="Alpha-glycerophosphate oxidase C-terminal" evidence="8">
    <location>
        <begin position="419"/>
        <end position="534"/>
    </location>
</feature>
<dbReference type="GO" id="GO:0004368">
    <property type="term" value="F:glycerol-3-phosphate dehydrogenase (quinone) activity"/>
    <property type="evidence" value="ECO:0007669"/>
    <property type="project" value="InterPro"/>
</dbReference>
<protein>
    <submittedName>
        <fullName evidence="9">Glycerol-3-phosphate dehydrogenase glpD2</fullName>
    </submittedName>
</protein>
<evidence type="ECO:0000256" key="2">
    <source>
        <dbReference type="ARBA" id="ARBA00007330"/>
    </source>
</evidence>
<evidence type="ECO:0000256" key="1">
    <source>
        <dbReference type="ARBA" id="ARBA00001974"/>
    </source>
</evidence>
<evidence type="ECO:0000256" key="4">
    <source>
        <dbReference type="ARBA" id="ARBA00022798"/>
    </source>
</evidence>
<dbReference type="InterPro" id="IPR031656">
    <property type="entry name" value="DAO_C"/>
</dbReference>
<keyword evidence="4" id="KW-0319">Glycerol metabolism</keyword>
<dbReference type="EMBL" id="LT618793">
    <property type="protein sequence ID" value="SCQ76328.1"/>
    <property type="molecule type" value="Genomic_DNA"/>
</dbReference>
<dbReference type="Gene3D" id="3.30.9.10">
    <property type="entry name" value="D-Amino Acid Oxidase, subunit A, domain 2"/>
    <property type="match status" value="1"/>
</dbReference>
<keyword evidence="3" id="KW-0285">Flavoprotein</keyword>
<comment type="cofactor">
    <cofactor evidence="1">
        <name>FAD</name>
        <dbReference type="ChEBI" id="CHEBI:57692"/>
    </cofactor>
</comment>
<evidence type="ECO:0000256" key="5">
    <source>
        <dbReference type="ARBA" id="ARBA00022827"/>
    </source>
</evidence>
<dbReference type="PRINTS" id="PR01001">
    <property type="entry name" value="FADG3PDH"/>
</dbReference>
<keyword evidence="5" id="KW-0274">FAD</keyword>
<dbReference type="GO" id="GO:0046168">
    <property type="term" value="P:glycerol-3-phosphate catabolic process"/>
    <property type="evidence" value="ECO:0007669"/>
    <property type="project" value="TreeGrafter"/>
</dbReference>
<dbReference type="InterPro" id="IPR038299">
    <property type="entry name" value="DAO_C_sf"/>
</dbReference>
<keyword evidence="6" id="KW-0560">Oxidoreductase</keyword>
<dbReference type="PANTHER" id="PTHR11985:SF35">
    <property type="entry name" value="ANAEROBIC GLYCEROL-3-PHOSPHATE DEHYDROGENASE SUBUNIT A"/>
    <property type="match status" value="1"/>
</dbReference>
<dbReference type="SUPFAM" id="SSF54373">
    <property type="entry name" value="FAD-linked reductases, C-terminal domain"/>
    <property type="match status" value="1"/>
</dbReference>
<dbReference type="Gene3D" id="1.10.8.870">
    <property type="entry name" value="Alpha-glycerophosphate oxidase, cap domain"/>
    <property type="match status" value="1"/>
</dbReference>
<dbReference type="InterPro" id="IPR006076">
    <property type="entry name" value="FAD-dep_OxRdtase"/>
</dbReference>
<dbReference type="Pfam" id="PF16901">
    <property type="entry name" value="DAO_C"/>
    <property type="match status" value="1"/>
</dbReference>
<evidence type="ECO:0000259" key="8">
    <source>
        <dbReference type="Pfam" id="PF16901"/>
    </source>
</evidence>
<accession>A0A0A8PUP6</accession>
<dbReference type="PANTHER" id="PTHR11985">
    <property type="entry name" value="GLYCEROL-3-PHOSPHATE DEHYDROGENASE"/>
    <property type="match status" value="1"/>
</dbReference>